<comment type="similarity">
    <text evidence="1">Belongs to the peptidase C40 family.</text>
</comment>
<gene>
    <name evidence="11" type="primary">cwlS</name>
    <name evidence="11" type="ORF">Mrose_02113</name>
</gene>
<accession>A0A399ERK4</accession>
<dbReference type="SUPFAM" id="SSF54106">
    <property type="entry name" value="LysM domain"/>
    <property type="match status" value="1"/>
</dbReference>
<keyword evidence="6" id="KW-0788">Thiol protease</keyword>
<keyword evidence="2" id="KW-0645">Protease</keyword>
<dbReference type="EMBL" id="QWLA01000039">
    <property type="protein sequence ID" value="RIH85669.1"/>
    <property type="molecule type" value="Genomic_DNA"/>
</dbReference>
<evidence type="ECO:0000259" key="10">
    <source>
        <dbReference type="PROSITE" id="PS51935"/>
    </source>
</evidence>
<dbReference type="Pfam" id="PF01476">
    <property type="entry name" value="LysM"/>
    <property type="match status" value="1"/>
</dbReference>
<evidence type="ECO:0000256" key="3">
    <source>
        <dbReference type="ARBA" id="ARBA00022729"/>
    </source>
</evidence>
<feature type="chain" id="PRO_5017271939" evidence="8">
    <location>
        <begin position="20"/>
        <end position="231"/>
    </location>
</feature>
<keyword evidence="12" id="KW-1185">Reference proteome</keyword>
<evidence type="ECO:0000256" key="2">
    <source>
        <dbReference type="ARBA" id="ARBA00022670"/>
    </source>
</evidence>
<evidence type="ECO:0000256" key="1">
    <source>
        <dbReference type="ARBA" id="ARBA00007074"/>
    </source>
</evidence>
<dbReference type="SUPFAM" id="SSF54001">
    <property type="entry name" value="Cysteine proteinases"/>
    <property type="match status" value="1"/>
</dbReference>
<dbReference type="OrthoDB" id="9808890at2"/>
<dbReference type="PANTHER" id="PTHR47360">
    <property type="entry name" value="MUREIN DD-ENDOPEPTIDASE MEPS/MUREIN LD-CARBOXYPEPTIDASE"/>
    <property type="match status" value="1"/>
</dbReference>
<dbReference type="Gene3D" id="3.90.1720.10">
    <property type="entry name" value="endopeptidase domain like (from Nostoc punctiforme)"/>
    <property type="match status" value="1"/>
</dbReference>
<evidence type="ECO:0000259" key="9">
    <source>
        <dbReference type="PROSITE" id="PS51782"/>
    </source>
</evidence>
<name>A0A399ERK4_9DEIN</name>
<dbReference type="GO" id="GO:0008234">
    <property type="term" value="F:cysteine-type peptidase activity"/>
    <property type="evidence" value="ECO:0007669"/>
    <property type="project" value="UniProtKB-KW"/>
</dbReference>
<dbReference type="PROSITE" id="PS51782">
    <property type="entry name" value="LYSM"/>
    <property type="match status" value="1"/>
</dbReference>
<keyword evidence="4" id="KW-0677">Repeat</keyword>
<evidence type="ECO:0000256" key="8">
    <source>
        <dbReference type="SAM" id="SignalP"/>
    </source>
</evidence>
<organism evidence="11 12">
    <name type="scientific">Calidithermus roseus</name>
    <dbReference type="NCBI Taxonomy" id="1644118"/>
    <lineage>
        <taxon>Bacteria</taxon>
        <taxon>Thermotogati</taxon>
        <taxon>Deinococcota</taxon>
        <taxon>Deinococci</taxon>
        <taxon>Thermales</taxon>
        <taxon>Thermaceae</taxon>
        <taxon>Calidithermus</taxon>
    </lineage>
</organism>
<evidence type="ECO:0000313" key="11">
    <source>
        <dbReference type="EMBL" id="RIH85669.1"/>
    </source>
</evidence>
<evidence type="ECO:0000313" key="12">
    <source>
        <dbReference type="Proteomes" id="UP000265341"/>
    </source>
</evidence>
<feature type="region of interest" description="Disordered" evidence="7">
    <location>
        <begin position="81"/>
        <end position="103"/>
    </location>
</feature>
<dbReference type="InterPro" id="IPR038765">
    <property type="entry name" value="Papain-like_cys_pep_sf"/>
</dbReference>
<dbReference type="CDD" id="cd00118">
    <property type="entry name" value="LysM"/>
    <property type="match status" value="1"/>
</dbReference>
<dbReference type="Pfam" id="PF00877">
    <property type="entry name" value="NLPC_P60"/>
    <property type="match status" value="1"/>
</dbReference>
<dbReference type="InterPro" id="IPR036779">
    <property type="entry name" value="LysM_dom_sf"/>
</dbReference>
<dbReference type="PROSITE" id="PS51935">
    <property type="entry name" value="NLPC_P60"/>
    <property type="match status" value="1"/>
</dbReference>
<dbReference type="InterPro" id="IPR000064">
    <property type="entry name" value="NLP_P60_dom"/>
</dbReference>
<dbReference type="Gene3D" id="3.10.350.10">
    <property type="entry name" value="LysM domain"/>
    <property type="match status" value="1"/>
</dbReference>
<dbReference type="PANTHER" id="PTHR47360:SF1">
    <property type="entry name" value="ENDOPEPTIDASE NLPC-RELATED"/>
    <property type="match status" value="1"/>
</dbReference>
<evidence type="ECO:0000256" key="5">
    <source>
        <dbReference type="ARBA" id="ARBA00022801"/>
    </source>
</evidence>
<feature type="domain" description="NlpC/P60" evidence="10">
    <location>
        <begin position="103"/>
        <end position="224"/>
    </location>
</feature>
<dbReference type="AlphaFoldDB" id="A0A399ERK4"/>
<comment type="caution">
    <text evidence="11">The sequence shown here is derived from an EMBL/GenBank/DDBJ whole genome shotgun (WGS) entry which is preliminary data.</text>
</comment>
<proteinExistence type="inferred from homology"/>
<evidence type="ECO:0000256" key="6">
    <source>
        <dbReference type="ARBA" id="ARBA00022807"/>
    </source>
</evidence>
<dbReference type="InterPro" id="IPR052062">
    <property type="entry name" value="Murein_DD/LD_carboxypeptidase"/>
</dbReference>
<dbReference type="InterPro" id="IPR018392">
    <property type="entry name" value="LysM"/>
</dbReference>
<sequence>MKAKALLPWLLGAALCTQAFILAQENTTPPPSQATYTVQRGDTLYSIARRFGTTVEVLVTLNGLNPPTLSVGQVLRLRSEEAKAAEPTAQPTPKPDEPSALEYDPNHPLMPAILKYLGLVYKYGANSDSTLDCSAFVQRVYADIGVRLPRTSREQYAALPEVTGELRQGDLIFFSFGGKEIDHVGIYLGRGVFAHANSYASRVVIEGLSTPYYQKTYRGARRPDLAQALAR</sequence>
<keyword evidence="5 11" id="KW-0378">Hydrolase</keyword>
<dbReference type="GO" id="GO:0006508">
    <property type="term" value="P:proteolysis"/>
    <property type="evidence" value="ECO:0007669"/>
    <property type="project" value="UniProtKB-KW"/>
</dbReference>
<keyword evidence="3 8" id="KW-0732">Signal</keyword>
<feature type="domain" description="LysM" evidence="9">
    <location>
        <begin position="34"/>
        <end position="77"/>
    </location>
</feature>
<dbReference type="SMART" id="SM00257">
    <property type="entry name" value="LysM"/>
    <property type="match status" value="1"/>
</dbReference>
<evidence type="ECO:0000256" key="4">
    <source>
        <dbReference type="ARBA" id="ARBA00022737"/>
    </source>
</evidence>
<reference evidence="11 12" key="1">
    <citation type="submission" date="2018-08" db="EMBL/GenBank/DDBJ databases">
        <title>Meiothermus roseus NBRC 110900 genome sequencing project.</title>
        <authorList>
            <person name="Da Costa M.S."/>
            <person name="Albuquerque L."/>
            <person name="Raposo P."/>
            <person name="Froufe H.J.C."/>
            <person name="Barroso C.S."/>
            <person name="Egas C."/>
        </authorList>
    </citation>
    <scope>NUCLEOTIDE SEQUENCE [LARGE SCALE GENOMIC DNA]</scope>
    <source>
        <strain evidence="11 12">NBRC 110900</strain>
    </source>
</reference>
<evidence type="ECO:0000256" key="7">
    <source>
        <dbReference type="SAM" id="MobiDB-lite"/>
    </source>
</evidence>
<dbReference type="EC" id="3.4.19.11" evidence="11"/>
<feature type="signal peptide" evidence="8">
    <location>
        <begin position="1"/>
        <end position="19"/>
    </location>
</feature>
<dbReference type="RefSeq" id="WP_119278096.1">
    <property type="nucleotide sequence ID" value="NZ_QWLA01000039.1"/>
</dbReference>
<protein>
    <submittedName>
        <fullName evidence="11">D-gamma-glutamyl-meso-diaminopimelic acid endopeptidase CwlS</fullName>
        <ecNumber evidence="11">3.4.19.11</ecNumber>
    </submittedName>
</protein>
<dbReference type="Proteomes" id="UP000265341">
    <property type="component" value="Unassembled WGS sequence"/>
</dbReference>